<proteinExistence type="inferred from homology"/>
<evidence type="ECO:0000256" key="3">
    <source>
        <dbReference type="ARBA" id="ARBA00022692"/>
    </source>
</evidence>
<evidence type="ECO:0000256" key="2">
    <source>
        <dbReference type="ARBA" id="ARBA00009012"/>
    </source>
</evidence>
<evidence type="ECO:0000256" key="5">
    <source>
        <dbReference type="ARBA" id="ARBA00023136"/>
    </source>
</evidence>
<gene>
    <name evidence="7" type="ORF">LEM8419_02675</name>
</gene>
<organism evidence="7 8">
    <name type="scientific">Neolewinella maritima</name>
    <dbReference type="NCBI Taxonomy" id="1383882"/>
    <lineage>
        <taxon>Bacteria</taxon>
        <taxon>Pseudomonadati</taxon>
        <taxon>Bacteroidota</taxon>
        <taxon>Saprospiria</taxon>
        <taxon>Saprospirales</taxon>
        <taxon>Lewinellaceae</taxon>
        <taxon>Neolewinella</taxon>
    </lineage>
</organism>
<evidence type="ECO:0000256" key="4">
    <source>
        <dbReference type="ARBA" id="ARBA00022989"/>
    </source>
</evidence>
<keyword evidence="8" id="KW-1185">Reference proteome</keyword>
<feature type="transmembrane region" description="Helical" evidence="6">
    <location>
        <begin position="51"/>
        <end position="73"/>
    </location>
</feature>
<evidence type="ECO:0000313" key="7">
    <source>
        <dbReference type="EMBL" id="CAH1001769.1"/>
    </source>
</evidence>
<evidence type="ECO:0000256" key="6">
    <source>
        <dbReference type="SAM" id="Phobius"/>
    </source>
</evidence>
<keyword evidence="3 6" id="KW-0812">Transmembrane</keyword>
<sequence>MSSHLLIVLSWLTGSTAFYYLTVRRGSLTGPGALAALALGTLVATRVGPAWLLPLFVFFLSSVVIGRLLPVAADAGDSKDKQPRDLVQVLCNGGVYGLIALLDLHPALLLVSMAVATSDTWASELGKYLRRPTYDVLQWRRVPPGLSGGVSTGGTLGGAAGAMLIAGLGYCLLPDYGAAMLIQVAGLGFMGMLLDSILGATLQARYRDPVTGALSDVQHPGSTLYSGYHWVTNDLVNVLAIALMVGAALTTFTP</sequence>
<dbReference type="EMBL" id="CAKLPZ010000003">
    <property type="protein sequence ID" value="CAH1001769.1"/>
    <property type="molecule type" value="Genomic_DNA"/>
</dbReference>
<keyword evidence="5 6" id="KW-0472">Membrane</keyword>
<evidence type="ECO:0000313" key="8">
    <source>
        <dbReference type="Proteomes" id="UP000837803"/>
    </source>
</evidence>
<feature type="transmembrane region" description="Helical" evidence="6">
    <location>
        <begin position="153"/>
        <end position="173"/>
    </location>
</feature>
<protein>
    <recommendedName>
        <fullName evidence="9">DUF92 domain-containing protein</fullName>
    </recommendedName>
</protein>
<accession>A0ABM9B347</accession>
<dbReference type="Pfam" id="PF01940">
    <property type="entry name" value="DUF92"/>
    <property type="match status" value="1"/>
</dbReference>
<dbReference type="InterPro" id="IPR002794">
    <property type="entry name" value="DUF92_TMEM19"/>
</dbReference>
<feature type="transmembrane region" description="Helical" evidence="6">
    <location>
        <begin position="235"/>
        <end position="253"/>
    </location>
</feature>
<keyword evidence="4 6" id="KW-1133">Transmembrane helix</keyword>
<dbReference type="RefSeq" id="WP_238751618.1">
    <property type="nucleotide sequence ID" value="NZ_CAKLPZ010000003.1"/>
</dbReference>
<dbReference type="PANTHER" id="PTHR13353">
    <property type="entry name" value="TRANSMEMBRANE PROTEIN 19"/>
    <property type="match status" value="1"/>
</dbReference>
<dbReference type="PANTHER" id="PTHR13353:SF5">
    <property type="entry name" value="TRANSMEMBRANE PROTEIN 19"/>
    <property type="match status" value="1"/>
</dbReference>
<feature type="transmembrane region" description="Helical" evidence="6">
    <location>
        <begin position="180"/>
        <end position="202"/>
    </location>
</feature>
<comment type="subcellular location">
    <subcellularLocation>
        <location evidence="1">Membrane</location>
        <topology evidence="1">Multi-pass membrane protein</topology>
    </subcellularLocation>
</comment>
<comment type="caution">
    <text evidence="7">The sequence shown here is derived from an EMBL/GenBank/DDBJ whole genome shotgun (WGS) entry which is preliminary data.</text>
</comment>
<evidence type="ECO:0000256" key="1">
    <source>
        <dbReference type="ARBA" id="ARBA00004141"/>
    </source>
</evidence>
<dbReference type="Proteomes" id="UP000837803">
    <property type="component" value="Unassembled WGS sequence"/>
</dbReference>
<name>A0ABM9B347_9BACT</name>
<feature type="transmembrane region" description="Helical" evidence="6">
    <location>
        <begin position="94"/>
        <end position="116"/>
    </location>
</feature>
<reference evidence="7" key="1">
    <citation type="submission" date="2021-12" db="EMBL/GenBank/DDBJ databases">
        <authorList>
            <person name="Rodrigo-Torres L."/>
            <person name="Arahal R. D."/>
            <person name="Lucena T."/>
        </authorList>
    </citation>
    <scope>NUCLEOTIDE SEQUENCE</scope>
    <source>
        <strain evidence="7">CECT 8419</strain>
    </source>
</reference>
<evidence type="ECO:0008006" key="9">
    <source>
        <dbReference type="Google" id="ProtNLM"/>
    </source>
</evidence>
<comment type="similarity">
    <text evidence="2">Belongs to the TMEM19 family.</text>
</comment>